<dbReference type="SUPFAM" id="SSF48695">
    <property type="entry name" value="Multiheme cytochromes"/>
    <property type="match status" value="1"/>
</dbReference>
<keyword evidence="4" id="KW-1185">Reference proteome</keyword>
<dbReference type="InterPro" id="IPR010177">
    <property type="entry name" value="Paired_CXXCH_1"/>
</dbReference>
<feature type="domain" description="Doubled CXXCH motif" evidence="2">
    <location>
        <begin position="118"/>
        <end position="157"/>
    </location>
</feature>
<dbReference type="AlphaFoldDB" id="A0A7G1GZT0"/>
<feature type="signal peptide" evidence="1">
    <location>
        <begin position="1"/>
        <end position="22"/>
    </location>
</feature>
<name>A0A7G1GZT0_9BACT</name>
<dbReference type="RefSeq" id="WP_203473469.1">
    <property type="nucleotide sequence ID" value="NZ_AP022873.1"/>
</dbReference>
<evidence type="ECO:0000313" key="3">
    <source>
        <dbReference type="EMBL" id="BCB96015.1"/>
    </source>
</evidence>
<dbReference type="Proteomes" id="UP000516360">
    <property type="component" value="Chromosome"/>
</dbReference>
<dbReference type="Pfam" id="PF09699">
    <property type="entry name" value="Paired_CXXCH_1"/>
    <property type="match status" value="1"/>
</dbReference>
<dbReference type="EMBL" id="AP022873">
    <property type="protein sequence ID" value="BCB96015.1"/>
    <property type="molecule type" value="Genomic_DNA"/>
</dbReference>
<gene>
    <name evidence="3" type="ORF">JZK55_09370</name>
</gene>
<reference evidence="3 4" key="1">
    <citation type="submission" date="2020-03" db="EMBL/GenBank/DDBJ databases">
        <title>Complete genome sequences of two sulfur-disproportionating bacterial strains T55J and Mzg5.</title>
        <authorList>
            <person name="Umezawa K."/>
            <person name="Kojima H."/>
            <person name="Kato Y."/>
            <person name="Fukui M."/>
        </authorList>
    </citation>
    <scope>NUCLEOTIDE SEQUENCE [LARGE SCALE GENOMIC DNA]</scope>
    <source>
        <strain evidence="3 4">T55J</strain>
    </source>
</reference>
<organism evidence="3 4">
    <name type="scientific">Dissulfurispira thermophila</name>
    <dbReference type="NCBI Taxonomy" id="2715679"/>
    <lineage>
        <taxon>Bacteria</taxon>
        <taxon>Pseudomonadati</taxon>
        <taxon>Nitrospirota</taxon>
        <taxon>Thermodesulfovibrionia</taxon>
        <taxon>Thermodesulfovibrionales</taxon>
        <taxon>Dissulfurispiraceae</taxon>
        <taxon>Dissulfurispira</taxon>
    </lineage>
</organism>
<evidence type="ECO:0000313" key="4">
    <source>
        <dbReference type="Proteomes" id="UP000516360"/>
    </source>
</evidence>
<evidence type="ECO:0000256" key="1">
    <source>
        <dbReference type="SAM" id="SignalP"/>
    </source>
</evidence>
<proteinExistence type="predicted"/>
<dbReference type="Gene3D" id="1.10.1130.10">
    <property type="entry name" value="Flavocytochrome C3, Chain A"/>
    <property type="match status" value="1"/>
</dbReference>
<evidence type="ECO:0000259" key="2">
    <source>
        <dbReference type="Pfam" id="PF09699"/>
    </source>
</evidence>
<keyword evidence="1" id="KW-0732">Signal</keyword>
<dbReference type="InterPro" id="IPR036280">
    <property type="entry name" value="Multihaem_cyt_sf"/>
</dbReference>
<feature type="chain" id="PRO_5028799990" description="Doubled CXXCH motif domain-containing protein" evidence="1">
    <location>
        <begin position="23"/>
        <end position="200"/>
    </location>
</feature>
<accession>A0A7G1GZT0</accession>
<protein>
    <recommendedName>
        <fullName evidence="2">Doubled CXXCH motif domain-containing protein</fullName>
    </recommendedName>
</protein>
<sequence length="200" mass="21482">MFFIRMFFVVAACLLLPLSAFAFGGHDGLVCSGCHSIHAAKDALIFAVEANKKDVNPRTKQSYTGITALCLGCHQTPEKGGMGIKPISAHMSHPYGLNSVNAKVARVPEEALRDGKFECIGCHDPHPSNPNYRYLRYDAGANGSKMENFCAACHPMKADPKAASVKPQGFNSMDERLFGASGSYVPAVPAETPAPKPKKK</sequence>
<dbReference type="KEGG" id="dtp:JZK55_09370"/>